<feature type="domain" description="Transglutaminase-like" evidence="3">
    <location>
        <begin position="240"/>
        <end position="288"/>
    </location>
</feature>
<dbReference type="SUPFAM" id="SSF54001">
    <property type="entry name" value="Cysteine proteinases"/>
    <property type="match status" value="1"/>
</dbReference>
<dbReference type="PROSITE" id="PS51318">
    <property type="entry name" value="TAT"/>
    <property type="match status" value="1"/>
</dbReference>
<dbReference type="EMBL" id="NIZW01000002">
    <property type="protein sequence ID" value="PHQ36502.1"/>
    <property type="molecule type" value="Genomic_DNA"/>
</dbReference>
<reference evidence="4 5" key="1">
    <citation type="submission" date="2017-06" db="EMBL/GenBank/DDBJ databases">
        <title>Description of Rhodopirellula bahusiensis sp. nov.</title>
        <authorList>
            <person name="Kizina J."/>
            <person name="Harder J."/>
        </authorList>
    </citation>
    <scope>NUCLEOTIDE SEQUENCE [LARGE SCALE GENOMIC DNA]</scope>
    <source>
        <strain evidence="4 5">SWK21</strain>
    </source>
</reference>
<dbReference type="PANTHER" id="PTHR33490:SF3">
    <property type="entry name" value="CONSERVED INTEGRAL MEMBRANE PROTEIN"/>
    <property type="match status" value="1"/>
</dbReference>
<sequence length="359" mass="39066">MTQCKNQMNRRACLRSLVGSGAGVVAVAGASLPLGNAFAQDGSPNEATDGATDGTVQPPLDASPVAAAQVDLTVPQTTRWRLGVNIDTPVTITSGLATFPVFMDWPEQKVSVTGRTVDGRVGNVAVRELDGARQVVVAIPRLTSGGTVQVEVEMEVVRQPIVAPTETGDLIVPARLPREMRAYMGNSPMIDATNPAIRALSRELAGDAPESDWEKVRQIYDVVRDKVRYQEGPIRDASDALKTGIGDCEDMTSLFVALCRNAGIPARMVWIPGHCYPEFYLEPKDAKPERGELAGTWYPCQAAGTEQFGGMLESRPVLQKGDRFRVPEQRTPVRYVAEFFRCDRQGSKAPRVEFVRKPV</sequence>
<dbReference type="SMART" id="SM00460">
    <property type="entry name" value="TGc"/>
    <property type="match status" value="1"/>
</dbReference>
<dbReference type="RefSeq" id="WP_099259403.1">
    <property type="nucleotide sequence ID" value="NZ_NIZW01000002.1"/>
</dbReference>
<keyword evidence="5" id="KW-1185">Reference proteome</keyword>
<dbReference type="Gene3D" id="3.10.620.30">
    <property type="match status" value="1"/>
</dbReference>
<dbReference type="InterPro" id="IPR002931">
    <property type="entry name" value="Transglutaminase-like"/>
</dbReference>
<evidence type="ECO:0000256" key="2">
    <source>
        <dbReference type="SAM" id="SignalP"/>
    </source>
</evidence>
<organism evidence="4 5">
    <name type="scientific">Rhodopirellula bahusiensis</name>
    <dbReference type="NCBI Taxonomy" id="2014065"/>
    <lineage>
        <taxon>Bacteria</taxon>
        <taxon>Pseudomonadati</taxon>
        <taxon>Planctomycetota</taxon>
        <taxon>Planctomycetia</taxon>
        <taxon>Pirellulales</taxon>
        <taxon>Pirellulaceae</taxon>
        <taxon>Rhodopirellula</taxon>
    </lineage>
</organism>
<feature type="signal peptide" evidence="2">
    <location>
        <begin position="1"/>
        <end position="39"/>
    </location>
</feature>
<gene>
    <name evidence="4" type="ORF">CEE69_03745</name>
</gene>
<name>A0A2G1WBT6_9BACT</name>
<dbReference type="AlphaFoldDB" id="A0A2G1WBT6"/>
<dbReference type="OrthoDB" id="9804872at2"/>
<dbReference type="InterPro" id="IPR006311">
    <property type="entry name" value="TAT_signal"/>
</dbReference>
<dbReference type="PANTHER" id="PTHR33490">
    <property type="entry name" value="BLR5614 PROTEIN-RELATED"/>
    <property type="match status" value="1"/>
</dbReference>
<dbReference type="InterPro" id="IPR038765">
    <property type="entry name" value="Papain-like_cys_pep_sf"/>
</dbReference>
<dbReference type="GeneID" id="90607372"/>
<proteinExistence type="predicted"/>
<evidence type="ECO:0000256" key="1">
    <source>
        <dbReference type="SAM" id="MobiDB-lite"/>
    </source>
</evidence>
<keyword evidence="2" id="KW-0732">Signal</keyword>
<evidence type="ECO:0000313" key="5">
    <source>
        <dbReference type="Proteomes" id="UP000225740"/>
    </source>
</evidence>
<evidence type="ECO:0000313" key="4">
    <source>
        <dbReference type="EMBL" id="PHQ36502.1"/>
    </source>
</evidence>
<feature type="region of interest" description="Disordered" evidence="1">
    <location>
        <begin position="39"/>
        <end position="58"/>
    </location>
</feature>
<comment type="caution">
    <text evidence="4">The sequence shown here is derived from an EMBL/GenBank/DDBJ whole genome shotgun (WGS) entry which is preliminary data.</text>
</comment>
<dbReference type="Proteomes" id="UP000225740">
    <property type="component" value="Unassembled WGS sequence"/>
</dbReference>
<dbReference type="Pfam" id="PF01841">
    <property type="entry name" value="Transglut_core"/>
    <property type="match status" value="1"/>
</dbReference>
<accession>A0A2G1WBT6</accession>
<feature type="chain" id="PRO_5013827603" evidence="2">
    <location>
        <begin position="40"/>
        <end position="359"/>
    </location>
</feature>
<protein>
    <submittedName>
        <fullName evidence="4">Transglutaminase</fullName>
    </submittedName>
</protein>
<evidence type="ECO:0000259" key="3">
    <source>
        <dbReference type="SMART" id="SM00460"/>
    </source>
</evidence>